<name>A0A9I9EFI1_CUCME</name>
<evidence type="ECO:0000313" key="1">
    <source>
        <dbReference type="EnsemblPlants" id="MELO3C033022.2.1"/>
    </source>
</evidence>
<reference evidence="1" key="1">
    <citation type="submission" date="2023-03" db="UniProtKB">
        <authorList>
            <consortium name="EnsemblPlants"/>
        </authorList>
    </citation>
    <scope>IDENTIFICATION</scope>
</reference>
<dbReference type="EnsemblPlants" id="MELO3C033022.2.1">
    <property type="protein sequence ID" value="MELO3C033022.2.1"/>
    <property type="gene ID" value="MELO3C033022.2"/>
</dbReference>
<dbReference type="AlphaFoldDB" id="A0A9I9EFI1"/>
<dbReference type="Gramene" id="MELO3C033022.2.1">
    <property type="protein sequence ID" value="MELO3C033022.2.1"/>
    <property type="gene ID" value="MELO3C033022.2"/>
</dbReference>
<organism evidence="1">
    <name type="scientific">Cucumis melo</name>
    <name type="common">Muskmelon</name>
    <dbReference type="NCBI Taxonomy" id="3656"/>
    <lineage>
        <taxon>Eukaryota</taxon>
        <taxon>Viridiplantae</taxon>
        <taxon>Streptophyta</taxon>
        <taxon>Embryophyta</taxon>
        <taxon>Tracheophyta</taxon>
        <taxon>Spermatophyta</taxon>
        <taxon>Magnoliopsida</taxon>
        <taxon>eudicotyledons</taxon>
        <taxon>Gunneridae</taxon>
        <taxon>Pentapetalae</taxon>
        <taxon>rosids</taxon>
        <taxon>fabids</taxon>
        <taxon>Cucurbitales</taxon>
        <taxon>Cucurbitaceae</taxon>
        <taxon>Benincaseae</taxon>
        <taxon>Cucumis</taxon>
    </lineage>
</organism>
<sequence length="79" mass="9214">MPLVISFIDPSLHQIDFRGKHDQDWRQINAEHIGMWNSRYNFWVKAPTTGQPTVSENYFLWYKSITNASSLKMALSIIA</sequence>
<proteinExistence type="predicted"/>
<accession>A0A9I9EFI1</accession>
<protein>
    <submittedName>
        <fullName evidence="1">Uncharacterized protein</fullName>
    </submittedName>
</protein>